<keyword evidence="12" id="KW-0067">ATP-binding</keyword>
<dbReference type="Gene3D" id="1.20.1440.180">
    <property type="entry name" value="KEN domain"/>
    <property type="match status" value="1"/>
</dbReference>
<evidence type="ECO:0000256" key="21">
    <source>
        <dbReference type="ARBA" id="ARBA00023268"/>
    </source>
</evidence>
<evidence type="ECO:0000256" key="5">
    <source>
        <dbReference type="ARBA" id="ARBA00022679"/>
    </source>
</evidence>
<feature type="chain" id="PRO_5043350423" description="non-specific serine/threonine protein kinase" evidence="25">
    <location>
        <begin position="26"/>
        <end position="1086"/>
    </location>
</feature>
<evidence type="ECO:0000256" key="2">
    <source>
        <dbReference type="ARBA" id="ARBA00012513"/>
    </source>
</evidence>
<keyword evidence="19" id="KW-0508">mRNA splicing</keyword>
<organism evidence="28 29">
    <name type="scientific">Ensete ventricosum</name>
    <name type="common">Abyssinian banana</name>
    <name type="synonym">Musa ensete</name>
    <dbReference type="NCBI Taxonomy" id="4639"/>
    <lineage>
        <taxon>Eukaryota</taxon>
        <taxon>Viridiplantae</taxon>
        <taxon>Streptophyta</taxon>
        <taxon>Embryophyta</taxon>
        <taxon>Tracheophyta</taxon>
        <taxon>Spermatophyta</taxon>
        <taxon>Magnoliopsida</taxon>
        <taxon>Liliopsida</taxon>
        <taxon>Zingiberales</taxon>
        <taxon>Musaceae</taxon>
        <taxon>Ensete</taxon>
    </lineage>
</organism>
<dbReference type="AlphaFoldDB" id="A0AAV8R1N8"/>
<keyword evidence="14" id="KW-0805">Transcription regulation</keyword>
<dbReference type="SMART" id="SM00580">
    <property type="entry name" value="PUG"/>
    <property type="match status" value="1"/>
</dbReference>
<dbReference type="GO" id="GO:0004521">
    <property type="term" value="F:RNA endonuclease activity"/>
    <property type="evidence" value="ECO:0007669"/>
    <property type="project" value="InterPro"/>
</dbReference>
<evidence type="ECO:0000313" key="29">
    <source>
        <dbReference type="Proteomes" id="UP001222027"/>
    </source>
</evidence>
<comment type="catalytic activity">
    <reaction evidence="23">
        <text>L-seryl-[protein] + ATP = O-phospho-L-seryl-[protein] + ADP + H(+)</text>
        <dbReference type="Rhea" id="RHEA:17989"/>
        <dbReference type="Rhea" id="RHEA-COMP:9863"/>
        <dbReference type="Rhea" id="RHEA-COMP:11604"/>
        <dbReference type="ChEBI" id="CHEBI:15378"/>
        <dbReference type="ChEBI" id="CHEBI:29999"/>
        <dbReference type="ChEBI" id="CHEBI:30616"/>
        <dbReference type="ChEBI" id="CHEBI:83421"/>
        <dbReference type="ChEBI" id="CHEBI:456216"/>
        <dbReference type="EC" id="2.7.11.1"/>
    </reaction>
</comment>
<dbReference type="Pfam" id="PF00069">
    <property type="entry name" value="Pkinase"/>
    <property type="match status" value="1"/>
</dbReference>
<dbReference type="InterPro" id="IPR038357">
    <property type="entry name" value="KEN_sf"/>
</dbReference>
<keyword evidence="10" id="KW-0378">Hydrolase</keyword>
<evidence type="ECO:0000256" key="11">
    <source>
        <dbReference type="ARBA" id="ARBA00022824"/>
    </source>
</evidence>
<evidence type="ECO:0000256" key="24">
    <source>
        <dbReference type="ARBA" id="ARBA00065357"/>
    </source>
</evidence>
<dbReference type="EMBL" id="JAQQAF010000004">
    <property type="protein sequence ID" value="KAJ8492750.1"/>
    <property type="molecule type" value="Genomic_DNA"/>
</dbReference>
<keyword evidence="18" id="KW-0325">Glycoprotein</keyword>
<evidence type="ECO:0000256" key="18">
    <source>
        <dbReference type="ARBA" id="ARBA00023180"/>
    </source>
</evidence>
<comment type="subcellular location">
    <subcellularLocation>
        <location evidence="1">Endoplasmic reticulum membrane</location>
        <topology evidence="1">Single-pass type I membrane protein</topology>
    </subcellularLocation>
</comment>
<dbReference type="SUPFAM" id="SSF50998">
    <property type="entry name" value="Quinoprotein alcohol dehydrogenase-like"/>
    <property type="match status" value="1"/>
</dbReference>
<dbReference type="PROSITE" id="PS51392">
    <property type="entry name" value="KEN"/>
    <property type="match status" value="1"/>
</dbReference>
<evidence type="ECO:0000256" key="4">
    <source>
        <dbReference type="ARBA" id="ARBA00022664"/>
    </source>
</evidence>
<evidence type="ECO:0000313" key="28">
    <source>
        <dbReference type="EMBL" id="KAJ8492750.1"/>
    </source>
</evidence>
<dbReference type="Gene3D" id="3.30.200.20">
    <property type="entry name" value="Phosphorylase Kinase, domain 1"/>
    <property type="match status" value="1"/>
</dbReference>
<evidence type="ECO:0000256" key="15">
    <source>
        <dbReference type="ARBA" id="ARBA00023136"/>
    </source>
</evidence>
<evidence type="ECO:0000256" key="13">
    <source>
        <dbReference type="ARBA" id="ARBA00022989"/>
    </source>
</evidence>
<proteinExistence type="predicted"/>
<dbReference type="FunFam" id="1.20.1440.180:FF:000002">
    <property type="entry name" value="Serine/threonine-protein kinase/endoribonuclease IRE1"/>
    <property type="match status" value="1"/>
</dbReference>
<keyword evidence="21" id="KW-0511">Multifunctional enzyme</keyword>
<evidence type="ECO:0000256" key="1">
    <source>
        <dbReference type="ARBA" id="ARBA00004115"/>
    </source>
</evidence>
<protein>
    <recommendedName>
        <fullName evidence="2">non-specific serine/threonine protein kinase</fullName>
        <ecNumber evidence="2">2.7.11.1</ecNumber>
    </recommendedName>
</protein>
<evidence type="ECO:0000256" key="23">
    <source>
        <dbReference type="ARBA" id="ARBA00048679"/>
    </source>
</evidence>
<evidence type="ECO:0000256" key="17">
    <source>
        <dbReference type="ARBA" id="ARBA00023163"/>
    </source>
</evidence>
<dbReference type="SMART" id="SM00220">
    <property type="entry name" value="S_TKc"/>
    <property type="match status" value="1"/>
</dbReference>
<evidence type="ECO:0000259" key="26">
    <source>
        <dbReference type="PROSITE" id="PS50011"/>
    </source>
</evidence>
<evidence type="ECO:0000256" key="22">
    <source>
        <dbReference type="ARBA" id="ARBA00047899"/>
    </source>
</evidence>
<dbReference type="PANTHER" id="PTHR13954">
    <property type="entry name" value="IRE1-RELATED"/>
    <property type="match status" value="1"/>
</dbReference>
<evidence type="ECO:0000256" key="12">
    <source>
        <dbReference type="ARBA" id="ARBA00022840"/>
    </source>
</evidence>
<keyword evidence="4" id="KW-0507">mRNA processing</keyword>
<evidence type="ECO:0000256" key="8">
    <source>
        <dbReference type="ARBA" id="ARBA00022741"/>
    </source>
</evidence>
<keyword evidence="3" id="KW-0723">Serine/threonine-protein kinase</keyword>
<dbReference type="EC" id="2.7.11.1" evidence="2"/>
<feature type="domain" description="Protein kinase" evidence="26">
    <location>
        <begin position="569"/>
        <end position="859"/>
    </location>
</feature>
<keyword evidence="15" id="KW-0472">Membrane</keyword>
<dbReference type="InterPro" id="IPR015943">
    <property type="entry name" value="WD40/YVTN_repeat-like_dom_sf"/>
</dbReference>
<comment type="catalytic activity">
    <reaction evidence="22">
        <text>L-threonyl-[protein] + ATP = O-phospho-L-threonyl-[protein] + ADP + H(+)</text>
        <dbReference type="Rhea" id="RHEA:46608"/>
        <dbReference type="Rhea" id="RHEA-COMP:11060"/>
        <dbReference type="Rhea" id="RHEA-COMP:11605"/>
        <dbReference type="ChEBI" id="CHEBI:15378"/>
        <dbReference type="ChEBI" id="CHEBI:30013"/>
        <dbReference type="ChEBI" id="CHEBI:30616"/>
        <dbReference type="ChEBI" id="CHEBI:61977"/>
        <dbReference type="ChEBI" id="CHEBI:456216"/>
        <dbReference type="EC" id="2.7.11.1"/>
    </reaction>
</comment>
<reference evidence="28 29" key="1">
    <citation type="submission" date="2022-12" db="EMBL/GenBank/DDBJ databases">
        <title>Chromosome-scale assembly of the Ensete ventricosum genome.</title>
        <authorList>
            <person name="Dussert Y."/>
            <person name="Stocks J."/>
            <person name="Wendawek A."/>
            <person name="Woldeyes F."/>
            <person name="Nichols R.A."/>
            <person name="Borrell J.S."/>
        </authorList>
    </citation>
    <scope>NUCLEOTIDE SEQUENCE [LARGE SCALE GENOMIC DNA]</scope>
    <source>
        <strain evidence="29">cv. Maze</strain>
        <tissue evidence="28">Seeds</tissue>
    </source>
</reference>
<keyword evidence="17" id="KW-0804">Transcription</keyword>
<dbReference type="PROSITE" id="PS00108">
    <property type="entry name" value="PROTEIN_KINASE_ST"/>
    <property type="match status" value="1"/>
</dbReference>
<dbReference type="GO" id="GO:0004674">
    <property type="term" value="F:protein serine/threonine kinase activity"/>
    <property type="evidence" value="ECO:0007669"/>
    <property type="project" value="UniProtKB-KW"/>
</dbReference>
<dbReference type="FunFam" id="3.30.200.20:FF:000077">
    <property type="entry name" value="Putative Serine/threonine-protein kinase/endoribonuclease IRE1"/>
    <property type="match status" value="1"/>
</dbReference>
<dbReference type="GO" id="GO:0008380">
    <property type="term" value="P:RNA splicing"/>
    <property type="evidence" value="ECO:0007669"/>
    <property type="project" value="UniProtKB-KW"/>
</dbReference>
<dbReference type="InterPro" id="IPR011009">
    <property type="entry name" value="Kinase-like_dom_sf"/>
</dbReference>
<evidence type="ECO:0000256" key="14">
    <source>
        <dbReference type="ARBA" id="ARBA00023015"/>
    </source>
</evidence>
<dbReference type="GO" id="GO:0006397">
    <property type="term" value="P:mRNA processing"/>
    <property type="evidence" value="ECO:0007669"/>
    <property type="project" value="UniProtKB-KW"/>
</dbReference>
<dbReference type="SUPFAM" id="SSF56112">
    <property type="entry name" value="Protein kinase-like (PK-like)"/>
    <property type="match status" value="1"/>
</dbReference>
<name>A0AAV8R1N8_ENSVE</name>
<dbReference type="PROSITE" id="PS50011">
    <property type="entry name" value="PROTEIN_KINASE_DOM"/>
    <property type="match status" value="1"/>
</dbReference>
<dbReference type="FunFam" id="1.10.510.10:FF:000463">
    <property type="entry name" value="Serine/threonine-protein kinase/endoribonuclease IRE1a"/>
    <property type="match status" value="1"/>
</dbReference>
<dbReference type="Proteomes" id="UP001222027">
    <property type="component" value="Unassembled WGS sequence"/>
</dbReference>
<evidence type="ECO:0000256" key="20">
    <source>
        <dbReference type="ARBA" id="ARBA00023230"/>
    </source>
</evidence>
<evidence type="ECO:0000256" key="19">
    <source>
        <dbReference type="ARBA" id="ARBA00023187"/>
    </source>
</evidence>
<dbReference type="PANTHER" id="PTHR13954:SF6">
    <property type="entry name" value="NON-SPECIFIC SERINE_THREONINE PROTEIN KINASE"/>
    <property type="match status" value="1"/>
</dbReference>
<feature type="signal peptide" evidence="25">
    <location>
        <begin position="1"/>
        <end position="25"/>
    </location>
</feature>
<evidence type="ECO:0000259" key="27">
    <source>
        <dbReference type="PROSITE" id="PS51392"/>
    </source>
</evidence>
<evidence type="ECO:0000256" key="9">
    <source>
        <dbReference type="ARBA" id="ARBA00022777"/>
    </source>
</evidence>
<dbReference type="GO" id="GO:0005524">
    <property type="term" value="F:ATP binding"/>
    <property type="evidence" value="ECO:0007669"/>
    <property type="project" value="UniProtKB-KW"/>
</dbReference>
<dbReference type="InterPro" id="IPR045133">
    <property type="entry name" value="IRE1/2-like"/>
</dbReference>
<keyword evidence="7 25" id="KW-0732">Signal</keyword>
<dbReference type="GO" id="GO:0051082">
    <property type="term" value="F:unfolded protein binding"/>
    <property type="evidence" value="ECO:0007669"/>
    <property type="project" value="TreeGrafter"/>
</dbReference>
<evidence type="ECO:0000256" key="3">
    <source>
        <dbReference type="ARBA" id="ARBA00022527"/>
    </source>
</evidence>
<keyword evidence="11" id="KW-0256">Endoplasmic reticulum</keyword>
<dbReference type="InterPro" id="IPR000719">
    <property type="entry name" value="Prot_kinase_dom"/>
</dbReference>
<feature type="domain" description="KEN" evidence="27">
    <location>
        <begin position="862"/>
        <end position="993"/>
    </location>
</feature>
<dbReference type="InterPro" id="IPR008271">
    <property type="entry name" value="Ser/Thr_kinase_AS"/>
</dbReference>
<dbReference type="Pfam" id="PF06479">
    <property type="entry name" value="Ribonuc_2-5A"/>
    <property type="match status" value="1"/>
</dbReference>
<keyword evidence="16" id="KW-1015">Disulfide bond</keyword>
<evidence type="ECO:0000256" key="10">
    <source>
        <dbReference type="ARBA" id="ARBA00022801"/>
    </source>
</evidence>
<dbReference type="InterPro" id="IPR011047">
    <property type="entry name" value="Quinoprotein_ADH-like_sf"/>
</dbReference>
<evidence type="ECO:0000256" key="16">
    <source>
        <dbReference type="ARBA" id="ARBA00023157"/>
    </source>
</evidence>
<keyword evidence="6" id="KW-0812">Transmembrane</keyword>
<dbReference type="InterPro" id="IPR010513">
    <property type="entry name" value="KEN_dom"/>
</dbReference>
<keyword evidence="9" id="KW-0418">Kinase</keyword>
<accession>A0AAV8R1N8</accession>
<keyword evidence="20" id="KW-0834">Unfolded protein response</keyword>
<keyword evidence="13" id="KW-1133">Transmembrane helix</keyword>
<dbReference type="GO" id="GO:1990604">
    <property type="term" value="C:IRE1-TRAF2-ASK1 complex"/>
    <property type="evidence" value="ECO:0007669"/>
    <property type="project" value="TreeGrafter"/>
</dbReference>
<keyword evidence="8" id="KW-0547">Nucleotide-binding</keyword>
<evidence type="ECO:0000256" key="7">
    <source>
        <dbReference type="ARBA" id="ARBA00022729"/>
    </source>
</evidence>
<dbReference type="CDD" id="cd10422">
    <property type="entry name" value="RNase_Ire1"/>
    <property type="match status" value="1"/>
</dbReference>
<dbReference type="Gene3D" id="2.130.10.10">
    <property type="entry name" value="YVTN repeat-like/Quinoprotein amine dehydrogenase"/>
    <property type="match status" value="1"/>
</dbReference>
<dbReference type="GO" id="GO:0036498">
    <property type="term" value="P:IRE1-mediated unfolded protein response"/>
    <property type="evidence" value="ECO:0007669"/>
    <property type="project" value="TreeGrafter"/>
</dbReference>
<keyword evidence="29" id="KW-1185">Reference proteome</keyword>
<dbReference type="GO" id="GO:0016787">
    <property type="term" value="F:hydrolase activity"/>
    <property type="evidence" value="ECO:0007669"/>
    <property type="project" value="UniProtKB-KW"/>
</dbReference>
<evidence type="ECO:0000256" key="6">
    <source>
        <dbReference type="ARBA" id="ARBA00022692"/>
    </source>
</evidence>
<evidence type="ECO:0000256" key="25">
    <source>
        <dbReference type="SAM" id="SignalP"/>
    </source>
</evidence>
<sequence length="1086" mass="121580">MLPSARSVAFFAVLLLGLLVSGVLTPLVLDPSAEGESWGTAAAAAASDSLLPSPPSPWLSLPALPTSEIFVEEKWSDRPLSSDLVPVEESPPFVPDPKSSSLLSSAESKEGRFFLALPNGTIYFMNKSTKPQWKLLIGQPLSYSWRSPSNDDPDYIVFSDSNGELYEYSKDAGIRKHNWTVEEYVQRAPAVEGSVITTGTKTSTFYVVDADSGELIYHDNEPFSLPTVGVPTAKEQSVASKLESGNATYITIIRTDYFLNSYDINNHLWSVMISRISAHNVGPGLINTMYDEMEISSVSGRNIPVYFTGEAGQLPKPKAMLRPSFSEPNTGMWSGQDYQQAYECESASNCSLGIVTTSNMDHDQIMERVNDEHISLDGSRGLPTSPNGCPLGNCMSARPKFPTAYSSFVNSRQRPRGSINWIYDEQESSNTSQNSLDDSNNYSIDGHSHVQQGRGLSMQSIYGHSWIFILSVPIFAFCYFGLRKLFKHDKKYNDLKEKQSVIPKKRKSRKPGNLKNATISVSHDKHTLSMKENAETNGHHQIQVNESYSFINLLKPDGDSDGRWVGRLFVTNIEIGRGSNGTVVFEGAYGGRPVAVKRLLRAHHDVAFKEIQNLIASDRHPNIVRWYGVEQDLDFVYISLERCICSLSDLICINSDSSSHSVSVENRTSNSVIEDTVQLGLVEGIGKDVNLWGSNGLPSRHLLKIMRDVVSGLAHLHELGIIHRDLKPHNVLISNDRYLNAKLSDMGISKRLLEDMSSLSRNATGYGSSGWQAPEQLLHGRQTRAVDLFSLGCILFFCITKGKHPFGNHFERDANIINNRIDLFLVDHIPEAEHLLCQLLLPDPKMRLNAVEVLCHPLFWSSETRLSFLRDVSDRIELEDRENESELLKLLENSAPNAFGGKWDDKLDVAFITDMGRYRKYRFDSIRDLLRVIRNKFNHYRELPKELQETLGPVPRGFDMYFASRFPKLLIEVYKVVYRFLLPSDADKLVVGLLKDTLYLLFKPFQGIFANVRDAIISGQLRATRKKVLVNQRILCGNSSGLSRLRYIDRSAVKATENLAAAIWSDATAFLESSVSILRASRRASH</sequence>
<comment type="caution">
    <text evidence="28">The sequence shown here is derived from an EMBL/GenBank/DDBJ whole genome shotgun (WGS) entry which is preliminary data.</text>
</comment>
<gene>
    <name evidence="28" type="ORF">OPV22_014471</name>
</gene>
<keyword evidence="5" id="KW-0808">Transferase</keyword>
<dbReference type="Gene3D" id="1.10.510.10">
    <property type="entry name" value="Transferase(Phosphotransferase) domain 1"/>
    <property type="match status" value="1"/>
</dbReference>
<comment type="subunit">
    <text evidence="24">Homodimer; disulfide-linked. Dimer formation is driven by hydrophobic interactions within the N-terminal luminal domains and stabilized by disulfide bridges.</text>
</comment>